<evidence type="ECO:0000313" key="4">
    <source>
        <dbReference type="Ensembl" id="ENSCATP00000029875.1"/>
    </source>
</evidence>
<dbReference type="PANTHER" id="PTHR16967:SF1">
    <property type="entry name" value="LEYDIG CELL TUMOR 10 KDA PROTEIN HOMOLOG"/>
    <property type="match status" value="1"/>
</dbReference>
<keyword evidence="5" id="KW-1185">Reference proteome</keyword>
<evidence type="ECO:0000256" key="3">
    <source>
        <dbReference type="SAM" id="MobiDB-lite"/>
    </source>
</evidence>
<comment type="similarity">
    <text evidence="2">Belongs to the UPF0390 family.</text>
</comment>
<dbReference type="STRING" id="9531.ENSCATP00000029875"/>
<evidence type="ECO:0000256" key="2">
    <source>
        <dbReference type="ARBA" id="ARBA00006802"/>
    </source>
</evidence>
<dbReference type="Ensembl" id="ENSCATT00000054135.1">
    <property type="protein sequence ID" value="ENSCATP00000029875.1"/>
    <property type="gene ID" value="ENSCATG00000038157.1"/>
</dbReference>
<organism evidence="4 5">
    <name type="scientific">Cercocebus atys</name>
    <name type="common">Sooty mangabey</name>
    <name type="synonym">Cercocebus torquatus atys</name>
    <dbReference type="NCBI Taxonomy" id="9531"/>
    <lineage>
        <taxon>Eukaryota</taxon>
        <taxon>Metazoa</taxon>
        <taxon>Chordata</taxon>
        <taxon>Craniata</taxon>
        <taxon>Vertebrata</taxon>
        <taxon>Euteleostomi</taxon>
        <taxon>Mammalia</taxon>
        <taxon>Eutheria</taxon>
        <taxon>Euarchontoglires</taxon>
        <taxon>Primates</taxon>
        <taxon>Haplorrhini</taxon>
        <taxon>Catarrhini</taxon>
        <taxon>Cercopithecidae</taxon>
        <taxon>Cercopithecinae</taxon>
        <taxon>Cercocebus</taxon>
    </lineage>
</organism>
<evidence type="ECO:0008006" key="6">
    <source>
        <dbReference type="Google" id="ProtNLM"/>
    </source>
</evidence>
<protein>
    <recommendedName>
        <fullName evidence="6">Leydig cell tumor 10 kDa protein homolog</fullName>
    </recommendedName>
</protein>
<feature type="region of interest" description="Disordered" evidence="3">
    <location>
        <begin position="1"/>
        <end position="33"/>
    </location>
</feature>
<reference evidence="4" key="2">
    <citation type="submission" date="2025-09" db="UniProtKB">
        <authorList>
            <consortium name="Ensembl"/>
        </authorList>
    </citation>
    <scope>IDENTIFICATION</scope>
</reference>
<dbReference type="Proteomes" id="UP000233060">
    <property type="component" value="Unassembled WGS sequence"/>
</dbReference>
<dbReference type="OMA" id="GQHNKQK"/>
<reference evidence="4" key="1">
    <citation type="submission" date="2025-08" db="UniProtKB">
        <authorList>
            <consortium name="Ensembl"/>
        </authorList>
    </citation>
    <scope>IDENTIFICATION</scope>
</reference>
<dbReference type="PANTHER" id="PTHR16967">
    <property type="entry name" value="LEYDIG CELL TUMOR 10 KDA PROTEIN HOMOLOG"/>
    <property type="match status" value="1"/>
</dbReference>
<sequence>QKNKAAAASERNRGLRKDGRVTAPKKARVGQQQKLKKNLEVRIWKKIEHDVVMKASNSLPKKLTLLKAPIKKKGEAAATSSNKAPS</sequence>
<evidence type="ECO:0000313" key="5">
    <source>
        <dbReference type="Proteomes" id="UP000233060"/>
    </source>
</evidence>
<feature type="compositionally biased region" description="Basic and acidic residues" evidence="3">
    <location>
        <begin position="10"/>
        <end position="20"/>
    </location>
</feature>
<name>A0A2K5MXR0_CERAT</name>
<evidence type="ECO:0000256" key="1">
    <source>
        <dbReference type="ARBA" id="ARBA00003358"/>
    </source>
</evidence>
<dbReference type="InterPro" id="IPR019034">
    <property type="entry name" value="UPF0390"/>
</dbReference>
<dbReference type="Pfam" id="PF09495">
    <property type="entry name" value="DUF2462"/>
    <property type="match status" value="1"/>
</dbReference>
<dbReference type="GeneTree" id="ENSGT00390000011740"/>
<dbReference type="AlphaFoldDB" id="A0A2K5MXR0"/>
<comment type="function">
    <text evidence="1">May have a potential role in hypercalcemia of malignancy.</text>
</comment>
<accession>A0A2K5MXR0</accession>
<proteinExistence type="inferred from homology"/>